<dbReference type="Pfam" id="PF05795">
    <property type="entry name" value="Plasmodium_Vir"/>
    <property type="match status" value="1"/>
</dbReference>
<name>A0A1C3KJS8_PLAOA</name>
<dbReference type="Proteomes" id="UP000243200">
    <property type="component" value="Unassembled WGS sequence"/>
</dbReference>
<protein>
    <submittedName>
        <fullName evidence="1">PIR protein</fullName>
    </submittedName>
</protein>
<accession>A0A1C3KJS8</accession>
<proteinExistence type="predicted"/>
<dbReference type="AlphaFoldDB" id="A0A1C3KJS8"/>
<evidence type="ECO:0000313" key="1">
    <source>
        <dbReference type="EMBL" id="SBT74150.1"/>
    </source>
</evidence>
<dbReference type="EMBL" id="FLRJ01000648">
    <property type="protein sequence ID" value="SBT74150.1"/>
    <property type="molecule type" value="Genomic_DNA"/>
</dbReference>
<evidence type="ECO:0000313" key="2">
    <source>
        <dbReference type="Proteomes" id="UP000243200"/>
    </source>
</evidence>
<sequence>MLYDLDVHPLTSVSDYDKLDKKFITSADAAKCNELDRALSSQYKDDIGVYYFCSKLTGNLRNYHNLVFSEFFNKFRCKYLNMWIYESLLKEIPDSHDRRYTFIITKIIEFWKHFKVPENECTWDFTSYINKNNYKKMKNLYDYALNYNILQFYFKKRNDPCTAKDNEYIQQSVQLFEEVKNECKPDSIELYCIALREILKIYKEDELSKLSCDRILSDAEVYNEVDEKLSKQQEGVVFHEYSSQGSYAQLPDSLPAAEQGTDSISNSPNAITIFLPFLGLLPTFLLLYKFTPLGSKIRSNFQGKKLIGFNIIKEEEQEILENIYESEETTTHNDLHRISYHQLMNT</sequence>
<reference evidence="1 2" key="1">
    <citation type="submission" date="2016-06" db="EMBL/GenBank/DDBJ databases">
        <authorList>
            <consortium name="Pathogen Informatics"/>
        </authorList>
    </citation>
    <scope>NUCLEOTIDE SEQUENCE [LARGE SCALE GENOMIC DNA]</scope>
</reference>
<gene>
    <name evidence="1" type="primary">PowCR01_000175600</name>
    <name evidence="1" type="ORF">POWCR01_000175600</name>
</gene>
<dbReference type="InterPro" id="IPR008780">
    <property type="entry name" value="Plasmodium_Vir"/>
</dbReference>
<dbReference type="VEuPathDB" id="PlasmoDB:PocGH01_00038200"/>
<dbReference type="OrthoDB" id="10323247at2759"/>
<organism evidence="1 2">
    <name type="scientific">Plasmodium ovale</name>
    <name type="common">malaria parasite P. ovale</name>
    <dbReference type="NCBI Taxonomy" id="36330"/>
    <lineage>
        <taxon>Eukaryota</taxon>
        <taxon>Sar</taxon>
        <taxon>Alveolata</taxon>
        <taxon>Apicomplexa</taxon>
        <taxon>Aconoidasida</taxon>
        <taxon>Haemosporida</taxon>
        <taxon>Plasmodiidae</taxon>
        <taxon>Plasmodium</taxon>
        <taxon>Plasmodium (Plasmodium)</taxon>
    </lineage>
</organism>
<dbReference type="VEuPathDB" id="PlasmoDB:POWCR01_000175600"/>